<dbReference type="InterPro" id="IPR002797">
    <property type="entry name" value="Polysacc_synth"/>
</dbReference>
<dbReference type="GO" id="GO:0005886">
    <property type="term" value="C:plasma membrane"/>
    <property type="evidence" value="ECO:0007669"/>
    <property type="project" value="UniProtKB-SubCell"/>
</dbReference>
<dbReference type="PANTHER" id="PTHR30250:SF30">
    <property type="entry name" value="LIPID III FLIPPASE"/>
    <property type="match status" value="1"/>
</dbReference>
<comment type="caution">
    <text evidence="7">The sequence shown here is derived from an EMBL/GenBank/DDBJ whole genome shotgun (WGS) entry which is preliminary data.</text>
</comment>
<evidence type="ECO:0000313" key="8">
    <source>
        <dbReference type="Proteomes" id="UP000321899"/>
    </source>
</evidence>
<dbReference type="InterPro" id="IPR044550">
    <property type="entry name" value="WzxE"/>
</dbReference>
<feature type="transmembrane region" description="Helical" evidence="6">
    <location>
        <begin position="334"/>
        <end position="355"/>
    </location>
</feature>
<dbReference type="Proteomes" id="UP000321899">
    <property type="component" value="Unassembled WGS sequence"/>
</dbReference>
<keyword evidence="3 6" id="KW-0812">Transmembrane</keyword>
<comment type="subcellular location">
    <subcellularLocation>
        <location evidence="1">Cell membrane</location>
        <topology evidence="1">Multi-pass membrane protein</topology>
    </subcellularLocation>
</comment>
<feature type="transmembrane region" description="Helical" evidence="6">
    <location>
        <begin position="297"/>
        <end position="322"/>
    </location>
</feature>
<feature type="transmembrane region" description="Helical" evidence="6">
    <location>
        <begin position="116"/>
        <end position="136"/>
    </location>
</feature>
<sequence>MNLIKTSFLTFIATAVKMISGLVINKAVSIYIGPSGLALVGQFHNFMQLTMTLAQGAINSGVTKYTAEYGKESLKIPMLFSTAARISIVCSLVVGVATIAAAPWLSEWFLKSGDYAYVFVVFGFTAVLFVLNNFLLSIINGLKEIKTFVSISIIQSLYSLVFTSVLIVFMGLHGALLALATNQSVVFFVVLYLLRKHSTIRLYNFCKGFSRPEGKKLLGYAAMTLTSAATVPVSHLIIRNFLGETLGWDEAGYWQAIWYISTMYLMVVTTSLSIYYLPRLSEIKEKAELRREILNGYAIIFPIVTLLSAGIFILKDFIILLLFTPDFYPMRELFLVQLVGDVVKIVSWLLAYLMLAKAMIKAFICTEIIFAASFVALTFYFVGFYGLVGVTYAYATNYALYLLIMIWVVKSEIL</sequence>
<keyword evidence="2" id="KW-1003">Cell membrane</keyword>
<protein>
    <submittedName>
        <fullName evidence="7">O-antigen translocase</fullName>
    </submittedName>
</protein>
<feature type="transmembrane region" description="Helical" evidence="6">
    <location>
        <begin position="391"/>
        <end position="409"/>
    </location>
</feature>
<feature type="transmembrane region" description="Helical" evidence="6">
    <location>
        <begin position="148"/>
        <end position="169"/>
    </location>
</feature>
<keyword evidence="4 6" id="KW-1133">Transmembrane helix</keyword>
<feature type="transmembrane region" description="Helical" evidence="6">
    <location>
        <begin position="217"/>
        <end position="237"/>
    </location>
</feature>
<evidence type="ECO:0000256" key="6">
    <source>
        <dbReference type="SAM" id="Phobius"/>
    </source>
</evidence>
<dbReference type="CDD" id="cd13125">
    <property type="entry name" value="MATE_like_10"/>
    <property type="match status" value="1"/>
</dbReference>
<evidence type="ECO:0000256" key="3">
    <source>
        <dbReference type="ARBA" id="ARBA00022692"/>
    </source>
</evidence>
<evidence type="ECO:0000256" key="2">
    <source>
        <dbReference type="ARBA" id="ARBA00022475"/>
    </source>
</evidence>
<name>A0A5Q4VES0_9BACT</name>
<proteinExistence type="predicted"/>
<accession>A0A5Q4VES0</accession>
<evidence type="ECO:0000256" key="1">
    <source>
        <dbReference type="ARBA" id="ARBA00004651"/>
    </source>
</evidence>
<dbReference type="AlphaFoldDB" id="A0A5Q4VES0"/>
<dbReference type="GO" id="GO:0009246">
    <property type="term" value="P:enterobacterial common antigen biosynthetic process"/>
    <property type="evidence" value="ECO:0007669"/>
    <property type="project" value="InterPro"/>
</dbReference>
<organism evidence="7 8">
    <name type="scientific">Desulfobotulus mexicanus</name>
    <dbReference type="NCBI Taxonomy" id="2586642"/>
    <lineage>
        <taxon>Bacteria</taxon>
        <taxon>Pseudomonadati</taxon>
        <taxon>Thermodesulfobacteriota</taxon>
        <taxon>Desulfobacteria</taxon>
        <taxon>Desulfobacterales</taxon>
        <taxon>Desulfobacteraceae</taxon>
        <taxon>Desulfobotulus</taxon>
    </lineage>
</organism>
<feature type="transmembrane region" description="Helical" evidence="6">
    <location>
        <begin position="83"/>
        <end position="104"/>
    </location>
</feature>
<feature type="transmembrane region" description="Helical" evidence="6">
    <location>
        <begin position="362"/>
        <end position="385"/>
    </location>
</feature>
<evidence type="ECO:0000256" key="5">
    <source>
        <dbReference type="ARBA" id="ARBA00023136"/>
    </source>
</evidence>
<gene>
    <name evidence="7" type="ORF">FIM25_00905</name>
</gene>
<keyword evidence="8" id="KW-1185">Reference proteome</keyword>
<feature type="transmembrane region" description="Helical" evidence="6">
    <location>
        <begin position="175"/>
        <end position="194"/>
    </location>
</feature>
<evidence type="ECO:0000313" key="7">
    <source>
        <dbReference type="EMBL" id="TYT76145.1"/>
    </source>
</evidence>
<reference evidence="7 8" key="1">
    <citation type="submission" date="2019-06" db="EMBL/GenBank/DDBJ databases">
        <title>Desulfobotulus mexicanus sp. nov., a novel sulfate-reducing bacterium isolated from the sediment of an alkaline crater lake in Mexico.</title>
        <authorList>
            <person name="Hirschler-Rea A."/>
        </authorList>
    </citation>
    <scope>NUCLEOTIDE SEQUENCE [LARGE SCALE GENOMIC DNA]</scope>
    <source>
        <strain evidence="7 8">PAR22N</strain>
    </source>
</reference>
<feature type="transmembrane region" description="Helical" evidence="6">
    <location>
        <begin position="257"/>
        <end position="277"/>
    </location>
</feature>
<dbReference type="InterPro" id="IPR050833">
    <property type="entry name" value="Poly_Biosynth_Transport"/>
</dbReference>
<dbReference type="EMBL" id="VDMB01000001">
    <property type="protein sequence ID" value="TYT76145.1"/>
    <property type="molecule type" value="Genomic_DNA"/>
</dbReference>
<evidence type="ECO:0000256" key="4">
    <source>
        <dbReference type="ARBA" id="ARBA00022989"/>
    </source>
</evidence>
<dbReference type="RefSeq" id="WP_139445217.1">
    <property type="nucleotide sequence ID" value="NZ_VDMB01000001.1"/>
</dbReference>
<dbReference type="Pfam" id="PF01943">
    <property type="entry name" value="Polysacc_synt"/>
    <property type="match status" value="1"/>
</dbReference>
<feature type="transmembrane region" description="Helical" evidence="6">
    <location>
        <begin position="6"/>
        <end position="24"/>
    </location>
</feature>
<dbReference type="OrthoDB" id="9769862at2"/>
<dbReference type="PANTHER" id="PTHR30250">
    <property type="entry name" value="PST FAMILY PREDICTED COLANIC ACID TRANSPORTER"/>
    <property type="match status" value="1"/>
</dbReference>
<keyword evidence="5 6" id="KW-0472">Membrane</keyword>